<dbReference type="PRINTS" id="PR01832">
    <property type="entry name" value="VEGFRECEPTOR"/>
</dbReference>
<dbReference type="AlphaFoldDB" id="A0AAU9W945"/>
<dbReference type="InterPro" id="IPR003599">
    <property type="entry name" value="Ig_sub"/>
</dbReference>
<dbReference type="SUPFAM" id="SSF48726">
    <property type="entry name" value="Immunoglobulin"/>
    <property type="match status" value="4"/>
</dbReference>
<dbReference type="Gene3D" id="2.60.40.10">
    <property type="entry name" value="Immunoglobulins"/>
    <property type="match status" value="4"/>
</dbReference>
<keyword evidence="2" id="KW-0963">Cytoplasm</keyword>
<sequence length="553" mass="61336">MMMRDSWFRKVAKCLLLLTLTGVLWSLPFVRSETCNPNLNIRPVVDISASPENSRLPIGASITLTCTAEPRTIDAGYLDRWVNYIEWYDPQDNKVGAKCQQPSNMREYKRKLSCPLVLKNLTAEKFGRYTCQSGNGYIKHCTRKSFEIVIQGHGPELLGVPQNQSADVGANVTFSCTATGLPAPSISWIKNNDSFALQSNPRVTFNNNPLDDKTMQSQLFITGVKKEDFGEYQCEAKNSGGQNLSLPAFLTSKGPGAQIPEIVEGPKNQSVSIGSNAIFNCTAKGFPRPSIHWIKDNTSYPIESNPRASVIQDDNNIRSQLLITGVQKDDYGKYQCIAKNSAGGKESGVVFLIQRNFEMPEIVEDPKSQTYSIGSNHFFSCTATGLPRPNIIWIKNNDPNVTKTNPRLEIVLFLNDTKFHSVLLIKEATEEDAGTYQCFAKNSAGEKKSNAATLHIKEARLQETSTLQIWIPVTVSFIAATVLINGVLGLWWYIRCKRDTKSLGRGKVAKVHMSNGKCATVLIAQEAEEAPSLEDKLEEGLLQYPKNNGLHDM</sequence>
<keyword evidence="5" id="KW-0393">Immunoglobulin domain</keyword>
<dbReference type="PROSITE" id="PS50835">
    <property type="entry name" value="IG_LIKE"/>
    <property type="match status" value="4"/>
</dbReference>
<evidence type="ECO:0000256" key="4">
    <source>
        <dbReference type="ARBA" id="ARBA00023157"/>
    </source>
</evidence>
<keyword evidence="3" id="KW-0597">Phosphoprotein</keyword>
<feature type="domain" description="Ig-like" evidence="8">
    <location>
        <begin position="260"/>
        <end position="351"/>
    </location>
</feature>
<keyword evidence="10" id="KW-1185">Reference proteome</keyword>
<reference evidence="9 10" key="1">
    <citation type="submission" date="2022-05" db="EMBL/GenBank/DDBJ databases">
        <authorList>
            <consortium name="Genoscope - CEA"/>
            <person name="William W."/>
        </authorList>
    </citation>
    <scope>NUCLEOTIDE SEQUENCE [LARGE SCALE GENOMIC DNA]</scope>
</reference>
<protein>
    <recommendedName>
        <fullName evidence="8">Ig-like domain-containing protein</fullName>
    </recommendedName>
</protein>
<feature type="domain" description="Ig-like" evidence="8">
    <location>
        <begin position="155"/>
        <end position="251"/>
    </location>
</feature>
<keyword evidence="7" id="KW-0732">Signal</keyword>
<feature type="transmembrane region" description="Helical" evidence="6">
    <location>
        <begin position="469"/>
        <end position="494"/>
    </location>
</feature>
<feature type="domain" description="Ig-like" evidence="8">
    <location>
        <begin position="43"/>
        <end position="147"/>
    </location>
</feature>
<dbReference type="InterPro" id="IPR013783">
    <property type="entry name" value="Ig-like_fold"/>
</dbReference>
<dbReference type="InterPro" id="IPR013098">
    <property type="entry name" value="Ig_I-set"/>
</dbReference>
<keyword evidence="6" id="KW-1133">Transmembrane helix</keyword>
<dbReference type="FunFam" id="2.60.40.10:FF:000032">
    <property type="entry name" value="palladin isoform X1"/>
    <property type="match status" value="3"/>
</dbReference>
<dbReference type="InterPro" id="IPR036179">
    <property type="entry name" value="Ig-like_dom_sf"/>
</dbReference>
<comment type="subcellular location">
    <subcellularLocation>
        <location evidence="1">Cytoplasm</location>
    </subcellularLocation>
</comment>
<dbReference type="InterPro" id="IPR007110">
    <property type="entry name" value="Ig-like_dom"/>
</dbReference>
<dbReference type="PANTHER" id="PTHR35971:SF5">
    <property type="entry name" value="OBSCURIN LIKE CYTOSKELETAL ADAPTOR 1"/>
    <property type="match status" value="1"/>
</dbReference>
<evidence type="ECO:0000256" key="3">
    <source>
        <dbReference type="ARBA" id="ARBA00022553"/>
    </source>
</evidence>
<evidence type="ECO:0000256" key="6">
    <source>
        <dbReference type="SAM" id="Phobius"/>
    </source>
</evidence>
<dbReference type="GO" id="GO:0005737">
    <property type="term" value="C:cytoplasm"/>
    <property type="evidence" value="ECO:0007669"/>
    <property type="project" value="UniProtKB-SubCell"/>
</dbReference>
<evidence type="ECO:0000256" key="2">
    <source>
        <dbReference type="ARBA" id="ARBA00022490"/>
    </source>
</evidence>
<dbReference type="Pfam" id="PF07679">
    <property type="entry name" value="I-set"/>
    <property type="match status" value="3"/>
</dbReference>
<evidence type="ECO:0000259" key="8">
    <source>
        <dbReference type="PROSITE" id="PS50835"/>
    </source>
</evidence>
<dbReference type="SMART" id="SM00408">
    <property type="entry name" value="IGc2"/>
    <property type="match status" value="3"/>
</dbReference>
<evidence type="ECO:0000313" key="9">
    <source>
        <dbReference type="EMBL" id="CAH3103543.1"/>
    </source>
</evidence>
<accession>A0AAU9W945</accession>
<evidence type="ECO:0000313" key="10">
    <source>
        <dbReference type="Proteomes" id="UP001159428"/>
    </source>
</evidence>
<evidence type="ECO:0000256" key="1">
    <source>
        <dbReference type="ARBA" id="ARBA00004496"/>
    </source>
</evidence>
<gene>
    <name evidence="9" type="ORF">PMEA_00035166</name>
</gene>
<evidence type="ECO:0000256" key="5">
    <source>
        <dbReference type="ARBA" id="ARBA00023319"/>
    </source>
</evidence>
<dbReference type="PANTHER" id="PTHR35971">
    <property type="entry name" value="SI:DKEY-31G6.6"/>
    <property type="match status" value="1"/>
</dbReference>
<organism evidence="9 10">
    <name type="scientific">Pocillopora meandrina</name>
    <dbReference type="NCBI Taxonomy" id="46732"/>
    <lineage>
        <taxon>Eukaryota</taxon>
        <taxon>Metazoa</taxon>
        <taxon>Cnidaria</taxon>
        <taxon>Anthozoa</taxon>
        <taxon>Hexacorallia</taxon>
        <taxon>Scleractinia</taxon>
        <taxon>Astrocoeniina</taxon>
        <taxon>Pocilloporidae</taxon>
        <taxon>Pocillopora</taxon>
    </lineage>
</organism>
<dbReference type="InterPro" id="IPR052385">
    <property type="entry name" value="Obscurin/Obscurin-like_Reg"/>
</dbReference>
<keyword evidence="6" id="KW-0472">Membrane</keyword>
<keyword evidence="4" id="KW-1015">Disulfide bond</keyword>
<feature type="signal peptide" evidence="7">
    <location>
        <begin position="1"/>
        <end position="26"/>
    </location>
</feature>
<dbReference type="InterPro" id="IPR003598">
    <property type="entry name" value="Ig_sub2"/>
</dbReference>
<feature type="chain" id="PRO_5043358982" description="Ig-like domain-containing protein" evidence="7">
    <location>
        <begin position="27"/>
        <end position="553"/>
    </location>
</feature>
<feature type="domain" description="Ig-like" evidence="8">
    <location>
        <begin position="360"/>
        <end position="455"/>
    </location>
</feature>
<evidence type="ECO:0000256" key="7">
    <source>
        <dbReference type="SAM" id="SignalP"/>
    </source>
</evidence>
<name>A0AAU9W945_9CNID</name>
<proteinExistence type="predicted"/>
<dbReference type="Proteomes" id="UP001159428">
    <property type="component" value="Unassembled WGS sequence"/>
</dbReference>
<keyword evidence="6" id="KW-0812">Transmembrane</keyword>
<dbReference type="EMBL" id="CALNXJ010000009">
    <property type="protein sequence ID" value="CAH3103543.1"/>
    <property type="molecule type" value="Genomic_DNA"/>
</dbReference>
<dbReference type="SMART" id="SM00409">
    <property type="entry name" value="IG"/>
    <property type="match status" value="4"/>
</dbReference>
<comment type="caution">
    <text evidence="9">The sequence shown here is derived from an EMBL/GenBank/DDBJ whole genome shotgun (WGS) entry which is preliminary data.</text>
</comment>